<dbReference type="Proteomes" id="UP000199758">
    <property type="component" value="Unassembled WGS sequence"/>
</dbReference>
<evidence type="ECO:0000256" key="1">
    <source>
        <dbReference type="ARBA" id="ARBA00023015"/>
    </source>
</evidence>
<keyword evidence="6" id="KW-1185">Reference proteome</keyword>
<name>A0A1M5KKV8_9GAMM</name>
<keyword evidence="2" id="KW-0238">DNA-binding</keyword>
<gene>
    <name evidence="5" type="ORF">SAMN04488068_0624</name>
</gene>
<dbReference type="InterPro" id="IPR000792">
    <property type="entry name" value="Tscrpt_reg_LuxR_C"/>
</dbReference>
<dbReference type="STRING" id="490188.SAMN04488068_0624"/>
<dbReference type="CDD" id="cd06170">
    <property type="entry name" value="LuxR_C_like"/>
    <property type="match status" value="1"/>
</dbReference>
<feature type="domain" description="HTH luxR-type" evidence="4">
    <location>
        <begin position="264"/>
        <end position="329"/>
    </location>
</feature>
<dbReference type="PANTHER" id="PTHR44688:SF16">
    <property type="entry name" value="DNA-BINDING TRANSCRIPTIONAL ACTIVATOR DEVR_DOSR"/>
    <property type="match status" value="1"/>
</dbReference>
<dbReference type="InterPro" id="IPR036388">
    <property type="entry name" value="WH-like_DNA-bd_sf"/>
</dbReference>
<dbReference type="Gene3D" id="1.10.10.10">
    <property type="entry name" value="Winged helix-like DNA-binding domain superfamily/Winged helix DNA-binding domain"/>
    <property type="match status" value="1"/>
</dbReference>
<dbReference type="RefSeq" id="WP_072893736.1">
    <property type="nucleotide sequence ID" value="NZ_FQWZ01000001.1"/>
</dbReference>
<dbReference type="InterPro" id="IPR016032">
    <property type="entry name" value="Sig_transdc_resp-reg_C-effctor"/>
</dbReference>
<dbReference type="SUPFAM" id="SSF46894">
    <property type="entry name" value="C-terminal effector domain of the bipartite response regulators"/>
    <property type="match status" value="1"/>
</dbReference>
<dbReference type="GO" id="GO:0003677">
    <property type="term" value="F:DNA binding"/>
    <property type="evidence" value="ECO:0007669"/>
    <property type="project" value="UniProtKB-KW"/>
</dbReference>
<organism evidence="5 6">
    <name type="scientific">Hydrocarboniphaga daqingensis</name>
    <dbReference type="NCBI Taxonomy" id="490188"/>
    <lineage>
        <taxon>Bacteria</taxon>
        <taxon>Pseudomonadati</taxon>
        <taxon>Pseudomonadota</taxon>
        <taxon>Gammaproteobacteria</taxon>
        <taxon>Nevskiales</taxon>
        <taxon>Nevskiaceae</taxon>
        <taxon>Hydrocarboniphaga</taxon>
    </lineage>
</organism>
<evidence type="ECO:0000313" key="6">
    <source>
        <dbReference type="Proteomes" id="UP000199758"/>
    </source>
</evidence>
<dbReference type="OrthoDB" id="7053960at2"/>
<evidence type="ECO:0000256" key="3">
    <source>
        <dbReference type="ARBA" id="ARBA00023163"/>
    </source>
</evidence>
<dbReference type="GO" id="GO:0006355">
    <property type="term" value="P:regulation of DNA-templated transcription"/>
    <property type="evidence" value="ECO:0007669"/>
    <property type="project" value="InterPro"/>
</dbReference>
<dbReference type="SMART" id="SM00421">
    <property type="entry name" value="HTH_LUXR"/>
    <property type="match status" value="1"/>
</dbReference>
<dbReference type="AlphaFoldDB" id="A0A1M5KKV8"/>
<dbReference type="PANTHER" id="PTHR44688">
    <property type="entry name" value="DNA-BINDING TRANSCRIPTIONAL ACTIVATOR DEVR_DOSR"/>
    <property type="match status" value="1"/>
</dbReference>
<keyword evidence="3" id="KW-0804">Transcription</keyword>
<dbReference type="PROSITE" id="PS50043">
    <property type="entry name" value="HTH_LUXR_2"/>
    <property type="match status" value="1"/>
</dbReference>
<proteinExistence type="predicted"/>
<reference evidence="5 6" key="1">
    <citation type="submission" date="2016-11" db="EMBL/GenBank/DDBJ databases">
        <authorList>
            <person name="Jaros S."/>
            <person name="Januszkiewicz K."/>
            <person name="Wedrychowicz H."/>
        </authorList>
    </citation>
    <scope>NUCLEOTIDE SEQUENCE [LARGE SCALE GENOMIC DNA]</scope>
    <source>
        <strain evidence="5 6">CGMCC 1.7049</strain>
    </source>
</reference>
<protein>
    <submittedName>
        <fullName evidence="5">Regulatory protein, luxR family</fullName>
    </submittedName>
</protein>
<evidence type="ECO:0000313" key="5">
    <source>
        <dbReference type="EMBL" id="SHG53378.1"/>
    </source>
</evidence>
<dbReference type="PRINTS" id="PR00038">
    <property type="entry name" value="HTHLUXR"/>
</dbReference>
<evidence type="ECO:0000256" key="2">
    <source>
        <dbReference type="ARBA" id="ARBA00023125"/>
    </source>
</evidence>
<accession>A0A1M5KKV8</accession>
<sequence length="332" mass="37066">MQAAAQTPQATDPADLVVDRYIARLYRSGLAVPPERYRAWALETLARVIPHDGALWGSGSAALGRFYTRTVVGLPEEFPSQLEATHQINPLLPRIMANLERPVDMASVLSDEAFHQTEVYRRVFQPLGIERILSTGHLERRSGLYSLVTLYRRNPDEQFTDQEKEWQRRITFHLFNAASHVFFVHELHRSDRPPGSGAAVVDSAGQFHEAQPRFLDLLETHYPDPQRPQALPFALPEVGSSGLIGGLGVKCEALGDLYLIHIWTAGPLDRLTVREREVVNAVAQGLSFKQAAKKIGVAPSTVANHLYRVYRKLGVCSRTELATLVHPSDRPS</sequence>
<evidence type="ECO:0000259" key="4">
    <source>
        <dbReference type="PROSITE" id="PS50043"/>
    </source>
</evidence>
<dbReference type="Pfam" id="PF00196">
    <property type="entry name" value="GerE"/>
    <property type="match status" value="1"/>
</dbReference>
<dbReference type="EMBL" id="FQWZ01000001">
    <property type="protein sequence ID" value="SHG53378.1"/>
    <property type="molecule type" value="Genomic_DNA"/>
</dbReference>
<keyword evidence="1" id="KW-0805">Transcription regulation</keyword>